<accession>A0A3A9YWN8</accession>
<dbReference type="OrthoDB" id="3907047at2"/>
<evidence type="ECO:0000313" key="2">
    <source>
        <dbReference type="Proteomes" id="UP000272474"/>
    </source>
</evidence>
<keyword evidence="2" id="KW-1185">Reference proteome</keyword>
<evidence type="ECO:0000313" key="1">
    <source>
        <dbReference type="EMBL" id="RKN40418.1"/>
    </source>
</evidence>
<comment type="caution">
    <text evidence="1">The sequence shown here is derived from an EMBL/GenBank/DDBJ whole genome shotgun (WGS) entry which is preliminary data.</text>
</comment>
<reference evidence="1 2" key="1">
    <citation type="journal article" date="2014" name="Int. J. Syst. Evol. Microbiol.">
        <title>Streptomyces hoynatensis sp. nov., isolated from deep marine sediment.</title>
        <authorList>
            <person name="Veyisoglu A."/>
            <person name="Sahin N."/>
        </authorList>
    </citation>
    <scope>NUCLEOTIDE SEQUENCE [LARGE SCALE GENOMIC DNA]</scope>
    <source>
        <strain evidence="1 2">KCTC 29097</strain>
    </source>
</reference>
<dbReference type="AlphaFoldDB" id="A0A3A9YWN8"/>
<name>A0A3A9YWN8_9ACTN</name>
<protein>
    <submittedName>
        <fullName evidence="1">Uncharacterized protein</fullName>
    </submittedName>
</protein>
<dbReference type="EMBL" id="RBAL01000010">
    <property type="protein sequence ID" value="RKN40418.1"/>
    <property type="molecule type" value="Genomic_DNA"/>
</dbReference>
<gene>
    <name evidence="1" type="ORF">D7294_18385</name>
</gene>
<dbReference type="Proteomes" id="UP000272474">
    <property type="component" value="Unassembled WGS sequence"/>
</dbReference>
<organism evidence="1 2">
    <name type="scientific">Streptomyces hoynatensis</name>
    <dbReference type="NCBI Taxonomy" id="1141874"/>
    <lineage>
        <taxon>Bacteria</taxon>
        <taxon>Bacillati</taxon>
        <taxon>Actinomycetota</taxon>
        <taxon>Actinomycetes</taxon>
        <taxon>Kitasatosporales</taxon>
        <taxon>Streptomycetaceae</taxon>
        <taxon>Streptomyces</taxon>
    </lineage>
</organism>
<dbReference type="RefSeq" id="WP_120681097.1">
    <property type="nucleotide sequence ID" value="NZ_RBAL01000010.1"/>
</dbReference>
<proteinExistence type="predicted"/>
<sequence>MSEPPATPAAPGDPRFARAVLALPGCPPRAREAHLARCTDAGLAAFAAALPAAAARELRRRTPRVPAMTPELLKEPTPAQAVLAARPPEGELFDAAVALLPGPPADLRPGQDARAWLAAYRPAFTAWRLMWRDVLRAHPARHARLLALTEGTPAQTVIRDHLLGTLPWAVEPGLLAEVARADLERFAGAVLATRVCRLLEGGRARDEVWAEVAPELAALPQAARPLPESYLVPGGAHPSGGHNAAVDWITRAANTRWRHLLHPGEAAAEWRCPAAELAALAAEFAQRARQALGLWDPAEARPRRRADQLRWVRAMLRHLPGAPTAEVREGVARLLAGASPVDAEAAELLAAIACLAANPGPDAGDAATAATAEGDEARERALTAHAARGGDAAGFAGLLAAHSAPAEALLRLTRELQVRLGGGAEERAAWVRLVLDAPPCTPQAVRALPAWAALRAGHPAVEAVVAEALGEDAAAWERFAAAPVAPEGERAWLPLSGLLAQAADGPGEFTPPGATP</sequence>